<organism evidence="4 5">
    <name type="scientific">Schizopora paradoxa</name>
    <dbReference type="NCBI Taxonomy" id="27342"/>
    <lineage>
        <taxon>Eukaryota</taxon>
        <taxon>Fungi</taxon>
        <taxon>Dikarya</taxon>
        <taxon>Basidiomycota</taxon>
        <taxon>Agaricomycotina</taxon>
        <taxon>Agaricomycetes</taxon>
        <taxon>Hymenochaetales</taxon>
        <taxon>Schizoporaceae</taxon>
        <taxon>Schizopora</taxon>
    </lineage>
</organism>
<dbReference type="OrthoDB" id="3155837at2759"/>
<sequence>MDDGLSPILAVSLMSPNTTSEFHIIASFAGPNLLGSLVQGFETGIIFGQALRFWSSSQRESAIVKACVVYALIVVTLQTSFSFLQAWNSLVVNFGSFVNGASPRWPTKLQPVMNVLLAAPLEGLLIWRCWLLTGKSTPILIFFVLAYVASFAFPIIQVHEVFAVDFEAIFIVVFNGLANGMKAQTYQLEPILICFLVVPAVLDISLSGILLLFFFRSRSSVRARRFRKTLDEFIIVIWEAALPPTICTIIAIAVYISTNSTTLWFILVLDILGPLYVIALFVTLNGFHDVKLRNKEFDLESSSSFSSANATRSDSEPQDILSTWAREASASVSISGAGSSWFSSRIRVPLGANSTSSSSSGFGGSRMKVEREHLRVAVPQAARVLFGCPSLRDGNNKSPRRLPPDAQERGGRRFDSEIEGGDTASAESVSGEEHLS</sequence>
<keyword evidence="5" id="KW-1185">Reference proteome</keyword>
<evidence type="ECO:0000256" key="1">
    <source>
        <dbReference type="SAM" id="MobiDB-lite"/>
    </source>
</evidence>
<dbReference type="Proteomes" id="UP000053477">
    <property type="component" value="Unassembled WGS sequence"/>
</dbReference>
<keyword evidence="2" id="KW-0812">Transmembrane</keyword>
<name>A0A0H2R6I2_9AGAM</name>
<dbReference type="PANTHER" id="PTHR40465:SF1">
    <property type="entry name" value="DUF6534 DOMAIN-CONTAINING PROTEIN"/>
    <property type="match status" value="1"/>
</dbReference>
<evidence type="ECO:0000313" key="5">
    <source>
        <dbReference type="Proteomes" id="UP000053477"/>
    </source>
</evidence>
<evidence type="ECO:0000259" key="3">
    <source>
        <dbReference type="Pfam" id="PF20152"/>
    </source>
</evidence>
<feature type="region of interest" description="Disordered" evidence="1">
    <location>
        <begin position="388"/>
        <end position="436"/>
    </location>
</feature>
<dbReference type="InParanoid" id="A0A0H2R6I2"/>
<proteinExistence type="predicted"/>
<dbReference type="InterPro" id="IPR045339">
    <property type="entry name" value="DUF6534"/>
</dbReference>
<dbReference type="Pfam" id="PF20152">
    <property type="entry name" value="DUF6534"/>
    <property type="match status" value="1"/>
</dbReference>
<feature type="domain" description="DUF6534" evidence="3">
    <location>
        <begin position="200"/>
        <end position="285"/>
    </location>
</feature>
<feature type="transmembrane region" description="Helical" evidence="2">
    <location>
        <begin position="190"/>
        <end position="215"/>
    </location>
</feature>
<keyword evidence="2" id="KW-1133">Transmembrane helix</keyword>
<evidence type="ECO:0000256" key="2">
    <source>
        <dbReference type="SAM" id="Phobius"/>
    </source>
</evidence>
<protein>
    <recommendedName>
        <fullName evidence="3">DUF6534 domain-containing protein</fullName>
    </recommendedName>
</protein>
<feature type="compositionally biased region" description="Basic and acidic residues" evidence="1">
    <location>
        <begin position="402"/>
        <end position="416"/>
    </location>
</feature>
<dbReference type="EMBL" id="KQ086171">
    <property type="protein sequence ID" value="KLO06942.1"/>
    <property type="molecule type" value="Genomic_DNA"/>
</dbReference>
<dbReference type="PANTHER" id="PTHR40465">
    <property type="entry name" value="CHROMOSOME 1, WHOLE GENOME SHOTGUN SEQUENCE"/>
    <property type="match status" value="1"/>
</dbReference>
<dbReference type="AlphaFoldDB" id="A0A0H2R6I2"/>
<feature type="transmembrane region" description="Helical" evidence="2">
    <location>
        <begin position="236"/>
        <end position="257"/>
    </location>
</feature>
<accession>A0A0H2R6I2</accession>
<feature type="transmembrane region" description="Helical" evidence="2">
    <location>
        <begin position="62"/>
        <end position="87"/>
    </location>
</feature>
<gene>
    <name evidence="4" type="ORF">SCHPADRAFT_1002029</name>
</gene>
<keyword evidence="2" id="KW-0472">Membrane</keyword>
<feature type="transmembrane region" description="Helical" evidence="2">
    <location>
        <begin position="139"/>
        <end position="156"/>
    </location>
</feature>
<feature type="transmembrane region" description="Helical" evidence="2">
    <location>
        <begin position="107"/>
        <end position="127"/>
    </location>
</feature>
<dbReference type="STRING" id="27342.A0A0H2R6I2"/>
<evidence type="ECO:0000313" key="4">
    <source>
        <dbReference type="EMBL" id="KLO06942.1"/>
    </source>
</evidence>
<feature type="transmembrane region" description="Helical" evidence="2">
    <location>
        <begin position="263"/>
        <end position="287"/>
    </location>
</feature>
<reference evidence="4 5" key="1">
    <citation type="submission" date="2015-04" db="EMBL/GenBank/DDBJ databases">
        <title>Complete genome sequence of Schizopora paradoxa KUC8140, a cosmopolitan wood degrader in East Asia.</title>
        <authorList>
            <consortium name="DOE Joint Genome Institute"/>
            <person name="Min B."/>
            <person name="Park H."/>
            <person name="Jang Y."/>
            <person name="Kim J.-J."/>
            <person name="Kim K.H."/>
            <person name="Pangilinan J."/>
            <person name="Lipzen A."/>
            <person name="Riley R."/>
            <person name="Grigoriev I.V."/>
            <person name="Spatafora J.W."/>
            <person name="Choi I.-G."/>
        </authorList>
    </citation>
    <scope>NUCLEOTIDE SEQUENCE [LARGE SCALE GENOMIC DNA]</scope>
    <source>
        <strain evidence="4 5">KUC8140</strain>
    </source>
</reference>